<name>A0A450Z6H3_9GAMM</name>
<evidence type="ECO:0000313" key="1">
    <source>
        <dbReference type="EMBL" id="VFK49387.1"/>
    </source>
</evidence>
<dbReference type="EMBL" id="CAADFS010000076">
    <property type="protein sequence ID" value="VFK49387.1"/>
    <property type="molecule type" value="Genomic_DNA"/>
</dbReference>
<reference evidence="1" key="1">
    <citation type="submission" date="2019-02" db="EMBL/GenBank/DDBJ databases">
        <authorList>
            <person name="Gruber-Vodicka R. H."/>
            <person name="Seah K. B. B."/>
        </authorList>
    </citation>
    <scope>NUCLEOTIDE SEQUENCE</scope>
    <source>
        <strain evidence="1">BECK_BZ123</strain>
    </source>
</reference>
<proteinExistence type="predicted"/>
<protein>
    <submittedName>
        <fullName evidence="1">Uncharacterized protein</fullName>
    </submittedName>
</protein>
<dbReference type="InterPro" id="IPR016024">
    <property type="entry name" value="ARM-type_fold"/>
</dbReference>
<sequence length="344" mass="37668">MALWAALGEERRARLGIGTRNELRGELSSMGPSAEDAGLLSREGKDFERVDPYVGPYPSSVLARSADLFHRIGNEAGTDLLAVQFFITFAFRIYLSAPDNSRDKLLKITDLWLETMDGTQELTKALGHFGKKLPADQAKIISLRLETAMRNNTNPVMLARLGEALSNFGEKLPTSQAKAAALRLEMAMEKNSNLWSLSRLGAALASLCERLPVEQSKLIALRLEATLEASLDKIDNPSHREQVVKALISLQWELPADVVRESALSLIEKMRENYSVAMKVDYGKELLTLGGKLSADLARIGASQLVAAMGKTTDSSYLHQLRKIVGGLGKGLPPRMAPKQSPRS</sequence>
<organism evidence="1">
    <name type="scientific">Candidatus Kentrum sp. TC</name>
    <dbReference type="NCBI Taxonomy" id="2126339"/>
    <lineage>
        <taxon>Bacteria</taxon>
        <taxon>Pseudomonadati</taxon>
        <taxon>Pseudomonadota</taxon>
        <taxon>Gammaproteobacteria</taxon>
        <taxon>Candidatus Kentrum</taxon>
    </lineage>
</organism>
<accession>A0A450Z6H3</accession>
<dbReference type="AlphaFoldDB" id="A0A450Z6H3"/>
<dbReference type="SUPFAM" id="SSF48371">
    <property type="entry name" value="ARM repeat"/>
    <property type="match status" value="1"/>
</dbReference>
<gene>
    <name evidence="1" type="ORF">BECKTC1821D_GA0114238_107618</name>
</gene>